<keyword evidence="3" id="KW-1185">Reference proteome</keyword>
<evidence type="ECO:0008006" key="4">
    <source>
        <dbReference type="Google" id="ProtNLM"/>
    </source>
</evidence>
<comment type="caution">
    <text evidence="2">The sequence shown here is derived from an EMBL/GenBank/DDBJ whole genome shotgun (WGS) entry which is preliminary data.</text>
</comment>
<evidence type="ECO:0000256" key="1">
    <source>
        <dbReference type="SAM" id="SignalP"/>
    </source>
</evidence>
<reference evidence="2 3" key="1">
    <citation type="submission" date="2020-05" db="EMBL/GenBank/DDBJ databases">
        <title>Aquincola sp. isolate from soil.</title>
        <authorList>
            <person name="Han J."/>
            <person name="Kim D.-U."/>
        </authorList>
    </citation>
    <scope>NUCLEOTIDE SEQUENCE [LARGE SCALE GENOMIC DNA]</scope>
    <source>
        <strain evidence="2 3">S2</strain>
    </source>
</reference>
<sequence length="318" mass="36294">MRMQKSRLLLLPLCLVAAWPPPVAAQSPTAPAATGPDVFDAARDSVRSTAEWLARSVDSWFGDRPFEEGGKVTDGRVVLNLLHRRDEGTEFSLRFNARFRLPNVERSTYLFLGRDDERELVTDTPAAFTRQDRLQSERRAERSFFAGLGYDWRENVDFRLGLRGGLKPYAQARFHQRWPVGQRGLVEFRETLFWTLADHLGSTTALSYERPFSRTLALRWLSAATITQRSKEFDWSSDLGLIKDFGSERRGSVEGIVNGLTGSGVAVREWGVQTRWQQPLHRSWLHGELIVGRFWARPDAAARRQAVWALGLGMKMRF</sequence>
<dbReference type="Proteomes" id="UP000737171">
    <property type="component" value="Unassembled WGS sequence"/>
</dbReference>
<feature type="chain" id="PRO_5046718394" description="DUF481 domain-containing protein" evidence="1">
    <location>
        <begin position="26"/>
        <end position="318"/>
    </location>
</feature>
<feature type="signal peptide" evidence="1">
    <location>
        <begin position="1"/>
        <end position="25"/>
    </location>
</feature>
<evidence type="ECO:0000313" key="2">
    <source>
        <dbReference type="EMBL" id="NRF71040.1"/>
    </source>
</evidence>
<dbReference type="EMBL" id="JABRWJ010000010">
    <property type="protein sequence ID" value="NRF71040.1"/>
    <property type="molecule type" value="Genomic_DNA"/>
</dbReference>
<accession>A0ABX2EQP3</accession>
<evidence type="ECO:0000313" key="3">
    <source>
        <dbReference type="Proteomes" id="UP000737171"/>
    </source>
</evidence>
<name>A0ABX2EQP3_9BURK</name>
<gene>
    <name evidence="2" type="ORF">HLB44_28960</name>
</gene>
<organism evidence="2 3">
    <name type="scientific">Pseudaquabacterium terrae</name>
    <dbReference type="NCBI Taxonomy" id="2732868"/>
    <lineage>
        <taxon>Bacteria</taxon>
        <taxon>Pseudomonadati</taxon>
        <taxon>Pseudomonadota</taxon>
        <taxon>Betaproteobacteria</taxon>
        <taxon>Burkholderiales</taxon>
        <taxon>Sphaerotilaceae</taxon>
        <taxon>Pseudaquabacterium</taxon>
    </lineage>
</organism>
<protein>
    <recommendedName>
        <fullName evidence="4">DUF481 domain-containing protein</fullName>
    </recommendedName>
</protein>
<dbReference type="RefSeq" id="WP_173131407.1">
    <property type="nucleotide sequence ID" value="NZ_JABRWJ010000010.1"/>
</dbReference>
<proteinExistence type="predicted"/>
<keyword evidence="1" id="KW-0732">Signal</keyword>